<keyword evidence="3" id="KW-1185">Reference proteome</keyword>
<proteinExistence type="predicted"/>
<accession>A0A0E0CQJ6</accession>
<reference evidence="2" key="2">
    <citation type="submission" date="2018-05" db="EMBL/GenBank/DDBJ databases">
        <title>OmerRS3 (Oryza meridionalis Reference Sequence Version 3).</title>
        <authorList>
            <person name="Zhang J."/>
            <person name="Kudrna D."/>
            <person name="Lee S."/>
            <person name="Talag J."/>
            <person name="Welchert J."/>
            <person name="Wing R.A."/>
        </authorList>
    </citation>
    <scope>NUCLEOTIDE SEQUENCE [LARGE SCALE GENOMIC DNA]</scope>
    <source>
        <strain evidence="2">cv. OR44</strain>
    </source>
</reference>
<feature type="region of interest" description="Disordered" evidence="1">
    <location>
        <begin position="1"/>
        <end position="21"/>
    </location>
</feature>
<evidence type="ECO:0000313" key="3">
    <source>
        <dbReference type="Proteomes" id="UP000008021"/>
    </source>
</evidence>
<organism evidence="2">
    <name type="scientific">Oryza meridionalis</name>
    <dbReference type="NCBI Taxonomy" id="40149"/>
    <lineage>
        <taxon>Eukaryota</taxon>
        <taxon>Viridiplantae</taxon>
        <taxon>Streptophyta</taxon>
        <taxon>Embryophyta</taxon>
        <taxon>Tracheophyta</taxon>
        <taxon>Spermatophyta</taxon>
        <taxon>Magnoliopsida</taxon>
        <taxon>Liliopsida</taxon>
        <taxon>Poales</taxon>
        <taxon>Poaceae</taxon>
        <taxon>BOP clade</taxon>
        <taxon>Oryzoideae</taxon>
        <taxon>Oryzeae</taxon>
        <taxon>Oryzinae</taxon>
        <taxon>Oryza</taxon>
    </lineage>
</organism>
<dbReference type="Gramene" id="OMERI02G28790.1">
    <property type="protein sequence ID" value="OMERI02G28790.1"/>
    <property type="gene ID" value="OMERI02G28790"/>
</dbReference>
<dbReference type="Proteomes" id="UP000008021">
    <property type="component" value="Chromosome 2"/>
</dbReference>
<protein>
    <submittedName>
        <fullName evidence="2">Uncharacterized protein</fullName>
    </submittedName>
</protein>
<dbReference type="AlphaFoldDB" id="A0A0E0CQJ6"/>
<dbReference type="HOGENOM" id="CLU_3427135_0_0_1"/>
<sequence>MDEQLLELSMPTPASAQRSAR</sequence>
<evidence type="ECO:0000313" key="2">
    <source>
        <dbReference type="EnsemblPlants" id="OMERI02G28790.1"/>
    </source>
</evidence>
<feature type="compositionally biased region" description="Polar residues" evidence="1">
    <location>
        <begin position="12"/>
        <end position="21"/>
    </location>
</feature>
<name>A0A0E0CQJ6_9ORYZ</name>
<evidence type="ECO:0000256" key="1">
    <source>
        <dbReference type="SAM" id="MobiDB-lite"/>
    </source>
</evidence>
<reference evidence="2" key="1">
    <citation type="submission" date="2015-04" db="UniProtKB">
        <authorList>
            <consortium name="EnsemblPlants"/>
        </authorList>
    </citation>
    <scope>IDENTIFICATION</scope>
</reference>
<dbReference type="EnsemblPlants" id="OMERI02G28790.1">
    <property type="protein sequence ID" value="OMERI02G28790.1"/>
    <property type="gene ID" value="OMERI02G28790"/>
</dbReference>